<dbReference type="VEuPathDB" id="TriTrypDB:TRSC58_03244"/>
<name>A0A061J0W8_TRYRA</name>
<feature type="compositionally biased region" description="Polar residues" evidence="1">
    <location>
        <begin position="68"/>
        <end position="78"/>
    </location>
</feature>
<feature type="region of interest" description="Disordered" evidence="1">
    <location>
        <begin position="67"/>
        <end position="87"/>
    </location>
</feature>
<dbReference type="GO" id="GO:0016874">
    <property type="term" value="F:ligase activity"/>
    <property type="evidence" value="ECO:0007669"/>
    <property type="project" value="UniProtKB-KW"/>
</dbReference>
<dbReference type="OrthoDB" id="202825at2759"/>
<evidence type="ECO:0000313" key="3">
    <source>
        <dbReference type="Proteomes" id="UP000031737"/>
    </source>
</evidence>
<dbReference type="AlphaFoldDB" id="A0A061J0W8"/>
<evidence type="ECO:0000313" key="2">
    <source>
        <dbReference type="EMBL" id="ESL09043.1"/>
    </source>
</evidence>
<reference evidence="2 3" key="1">
    <citation type="submission" date="2013-07" db="EMBL/GenBank/DDBJ databases">
        <authorList>
            <person name="Stoco P.H."/>
            <person name="Wagner G."/>
            <person name="Gerber A."/>
            <person name="Zaha A."/>
            <person name="Thompson C."/>
            <person name="Bartholomeu D.C."/>
            <person name="Luckemeyer D.D."/>
            <person name="Bahia D."/>
            <person name="Loreto E."/>
            <person name="Prestes E.B."/>
            <person name="Lima F.M."/>
            <person name="Rodrigues-Luiz G."/>
            <person name="Vallejo G.A."/>
            <person name="Filho J.F."/>
            <person name="Monteiro K.M."/>
            <person name="Tyler K.M."/>
            <person name="de Almeida L.G."/>
            <person name="Ortiz M.F."/>
            <person name="Siervo M.A."/>
            <person name="de Moraes M.H."/>
            <person name="Cunha O.L."/>
            <person name="Mendonca-Neto R."/>
            <person name="Silva R."/>
            <person name="Teixeira S.M."/>
            <person name="Murta S.M."/>
            <person name="Sincero T.C."/>
            <person name="Mendes T.A."/>
            <person name="Urmenyi T.P."/>
            <person name="Silva V.G."/>
            <person name="da Rocha W.D."/>
            <person name="Andersson B."/>
            <person name="Romanha A.J."/>
            <person name="Steindel M."/>
            <person name="de Vasconcelos A.T."/>
            <person name="Grisard E.C."/>
        </authorList>
    </citation>
    <scope>NUCLEOTIDE SEQUENCE [LARGE SCALE GENOMIC DNA]</scope>
    <source>
        <strain evidence="2 3">SC58</strain>
    </source>
</reference>
<organism evidence="2 3">
    <name type="scientific">Trypanosoma rangeli SC58</name>
    <dbReference type="NCBI Taxonomy" id="429131"/>
    <lineage>
        <taxon>Eukaryota</taxon>
        <taxon>Discoba</taxon>
        <taxon>Euglenozoa</taxon>
        <taxon>Kinetoplastea</taxon>
        <taxon>Metakinetoplastina</taxon>
        <taxon>Trypanosomatida</taxon>
        <taxon>Trypanosomatidae</taxon>
        <taxon>Trypanosoma</taxon>
        <taxon>Herpetosoma</taxon>
    </lineage>
</organism>
<dbReference type="Proteomes" id="UP000031737">
    <property type="component" value="Unassembled WGS sequence"/>
</dbReference>
<accession>A0A061J0W8</accession>
<evidence type="ECO:0000256" key="1">
    <source>
        <dbReference type="SAM" id="MobiDB-lite"/>
    </source>
</evidence>
<proteinExistence type="predicted"/>
<dbReference type="EMBL" id="AUPL01003244">
    <property type="protein sequence ID" value="ESL09043.1"/>
    <property type="molecule type" value="Genomic_DNA"/>
</dbReference>
<keyword evidence="2" id="KW-0436">Ligase</keyword>
<feature type="region of interest" description="Disordered" evidence="1">
    <location>
        <begin position="169"/>
        <end position="196"/>
    </location>
</feature>
<comment type="caution">
    <text evidence="2">The sequence shown here is derived from an EMBL/GenBank/DDBJ whole genome shotgun (WGS) entry which is preliminary data.</text>
</comment>
<keyword evidence="3" id="KW-1185">Reference proteome</keyword>
<protein>
    <submittedName>
        <fullName evidence="2">Tubulin-tyrosine ligase-like protein</fullName>
    </submittedName>
</protein>
<gene>
    <name evidence="2" type="ORF">TRSC58_03244</name>
</gene>
<sequence length="366" mass="39447">MAEPVIGKLRIGIAATSLRSKEVVSPMPLHGDTTVTDTSATSVVAAGSRVMPQTEVPALVILRRRRCNSQMQPQQDTTAECGEPGTGRPHIIVVTQHGPIHTARVGTHSHSPQPTGVVLSSLSARVTGASTPEGNHENGAHAGNNAAALLSFCSSNRHQRKNSLARHIEGASVEVQNGDRNSARRSSRRRISGNAYSNGKINDVAKLDENAEHRPGPSIYTAAHPALGLLSPTTTLRLADLECAVAKHGQVSLHAKANSTKCSRMSRKIVNLHLCKYSLLRIIAEEQGFRTQETEDELEKNQFNLVWSDTVLPLTRLVRLANWQRTNHFPSIVPTLPQGSPGHHTWEDASSASLALSLLPENVVSS</sequence>